<evidence type="ECO:0000313" key="2">
    <source>
        <dbReference type="EMBL" id="MFD2574597.1"/>
    </source>
</evidence>
<sequence length="122" mass="13470">IFLAMNTNEAITNDVLSHHLTAFGNNDLAEILKDYTEESQVLTPNGPLTGLAAIRQFFAEYFLAIPTGSAFTMKQLTVSHQVGYVAWASDSDIAQIPMGTDTFFLKGDKIIVHTVADYRIMK</sequence>
<proteinExistence type="predicted"/>
<dbReference type="Proteomes" id="UP001597469">
    <property type="component" value="Unassembled WGS sequence"/>
</dbReference>
<accession>A0ABW5MG97</accession>
<feature type="non-terminal residue" evidence="2">
    <location>
        <position position="1"/>
    </location>
</feature>
<dbReference type="Pfam" id="PF12680">
    <property type="entry name" value="SnoaL_2"/>
    <property type="match status" value="1"/>
</dbReference>
<evidence type="ECO:0000259" key="1">
    <source>
        <dbReference type="Pfam" id="PF12680"/>
    </source>
</evidence>
<dbReference type="EMBL" id="JBHULN010000034">
    <property type="protein sequence ID" value="MFD2574597.1"/>
    <property type="molecule type" value="Genomic_DNA"/>
</dbReference>
<feature type="domain" description="SnoaL-like" evidence="1">
    <location>
        <begin position="18"/>
        <end position="110"/>
    </location>
</feature>
<evidence type="ECO:0000313" key="3">
    <source>
        <dbReference type="Proteomes" id="UP001597469"/>
    </source>
</evidence>
<dbReference type="SUPFAM" id="SSF54427">
    <property type="entry name" value="NTF2-like"/>
    <property type="match status" value="1"/>
</dbReference>
<dbReference type="RefSeq" id="WP_381528569.1">
    <property type="nucleotide sequence ID" value="NZ_JBHULN010000034.1"/>
</dbReference>
<name>A0ABW5MG97_9BACT</name>
<organism evidence="2 3">
    <name type="scientific">Spirosoma soli</name>
    <dbReference type="NCBI Taxonomy" id="1770529"/>
    <lineage>
        <taxon>Bacteria</taxon>
        <taxon>Pseudomonadati</taxon>
        <taxon>Bacteroidota</taxon>
        <taxon>Cytophagia</taxon>
        <taxon>Cytophagales</taxon>
        <taxon>Cytophagaceae</taxon>
        <taxon>Spirosoma</taxon>
    </lineage>
</organism>
<comment type="caution">
    <text evidence="2">The sequence shown here is derived from an EMBL/GenBank/DDBJ whole genome shotgun (WGS) entry which is preliminary data.</text>
</comment>
<reference evidence="3" key="1">
    <citation type="journal article" date="2019" name="Int. J. Syst. Evol. Microbiol.">
        <title>The Global Catalogue of Microorganisms (GCM) 10K type strain sequencing project: providing services to taxonomists for standard genome sequencing and annotation.</title>
        <authorList>
            <consortium name="The Broad Institute Genomics Platform"/>
            <consortium name="The Broad Institute Genome Sequencing Center for Infectious Disease"/>
            <person name="Wu L."/>
            <person name="Ma J."/>
        </authorList>
    </citation>
    <scope>NUCLEOTIDE SEQUENCE [LARGE SCALE GENOMIC DNA]</scope>
    <source>
        <strain evidence="3">KCTC 42805</strain>
    </source>
</reference>
<dbReference type="InterPro" id="IPR032710">
    <property type="entry name" value="NTF2-like_dom_sf"/>
</dbReference>
<protein>
    <submittedName>
        <fullName evidence="2">Nuclear transport factor 2 family protein</fullName>
    </submittedName>
</protein>
<dbReference type="Gene3D" id="3.10.450.50">
    <property type="match status" value="1"/>
</dbReference>
<gene>
    <name evidence="2" type="ORF">ACFSUS_28455</name>
</gene>
<keyword evidence="3" id="KW-1185">Reference proteome</keyword>
<dbReference type="InterPro" id="IPR037401">
    <property type="entry name" value="SnoaL-like"/>
</dbReference>